<feature type="domain" description="PPM-type phosphatase" evidence="3">
    <location>
        <begin position="818"/>
        <end position="918"/>
    </location>
</feature>
<dbReference type="Gene3D" id="3.60.40.10">
    <property type="entry name" value="PPM-type phosphatase domain"/>
    <property type="match status" value="1"/>
</dbReference>
<evidence type="ECO:0000256" key="1">
    <source>
        <dbReference type="SAM" id="MobiDB-lite"/>
    </source>
</evidence>
<dbReference type="InterPro" id="IPR023296">
    <property type="entry name" value="Glyco_hydro_beta-prop_sf"/>
</dbReference>
<dbReference type="Gene3D" id="2.115.10.20">
    <property type="entry name" value="Glycosyl hydrolase domain, family 43"/>
    <property type="match status" value="1"/>
</dbReference>
<keyword evidence="2" id="KW-0732">Signal</keyword>
<dbReference type="AlphaFoldDB" id="A0A0D3KBX7"/>
<dbReference type="RefSeq" id="XP_005785691.1">
    <property type="nucleotide sequence ID" value="XM_005785634.1"/>
</dbReference>
<evidence type="ECO:0000313" key="5">
    <source>
        <dbReference type="Proteomes" id="UP000013827"/>
    </source>
</evidence>
<evidence type="ECO:0000259" key="3">
    <source>
        <dbReference type="Pfam" id="PF00481"/>
    </source>
</evidence>
<dbReference type="InterPro" id="IPR036457">
    <property type="entry name" value="PPM-type-like_dom_sf"/>
</dbReference>
<accession>A0A0D3KBX7</accession>
<evidence type="ECO:0000313" key="4">
    <source>
        <dbReference type="EnsemblProtists" id="EOD33262"/>
    </source>
</evidence>
<organism evidence="4 5">
    <name type="scientific">Emiliania huxleyi (strain CCMP1516)</name>
    <dbReference type="NCBI Taxonomy" id="280463"/>
    <lineage>
        <taxon>Eukaryota</taxon>
        <taxon>Haptista</taxon>
        <taxon>Haptophyta</taxon>
        <taxon>Prymnesiophyceae</taxon>
        <taxon>Isochrysidales</taxon>
        <taxon>Noelaerhabdaceae</taxon>
        <taxon>Emiliania</taxon>
    </lineage>
</organism>
<dbReference type="Pfam" id="PF00481">
    <property type="entry name" value="PP2C"/>
    <property type="match status" value="1"/>
</dbReference>
<keyword evidence="5" id="KW-1185">Reference proteome</keyword>
<sequence length="943" mass="100432">MLCAPLLPTVVGATHMLKILLLWIAAETSCFTAFRSGEIWYDTSGAPIDAHGGGFLLDRGVYYWYGSARNGMNPACCHDHGINLYTSTDLYSWTHRGLLLHAFNGSSTGNTWHTFNGSSVRRPYVFGPLERPKVIRCAGTGRYVMWVRGTGELNDPQLLAVATSDAPTGPFRFVGDQTDPFHTVYPGNPNLPAGYQYGDATLFQDPRTGRAYVYWRTRVNPQHTGFRGMELTEDCTDVRPGSDTQLFVTPNREAPAVFFANERFYLWLSGCKGWAPTATYLYTAPTALGCFNCSGLNNSKGWLVGWQPPPIPEPGQPGNRKRKRPAAWAFGSQSTYVLANPLYREGSALAPFVYMADRWTPRNNVSFGTYVWLPLFIDPQNASRPGATRPGTRPSMAASPAIDLGEPLAALFKRARVADSLYRRYEGRLAELGIGDAGDLLDEVAEKGIGSLDIHDRQAEKLRQALLGRRGWGDAAAVLASLSGLSLGDTPAGVAAGDQAAGGGAAAGGEGRGGARPEEADGGACDAQAAEGGSGGGTEGSSLDPLEPALPESGDGTITAAGGEEEAGEAAAEALAEAAVDAVYGALVAATLEEWAGASTDNPVSAEDARGPGLECRDCFENFYKEYDVEPWLWRRALREGWSELGGWSREEMEAAEKEIWRGESSEISQLGEWVCDGCLEGYLGGGFGDYSELRSGYVAPYPSNPWIGRSRDLSWMRKGPIGVTRREALLAAEEAKAAARAAEKARAAEGGKGGGSGRQRVFMAGLGVIDTGVIDTFGAEIVDASEPLEPSFEIQTGSAQIVLKGEDAYGSRKLVLESSDELHVTFVCDGHGGAAAAQLCADKLLPILIEEARGDGSTASLQRAATRACARLHAEARAASTAGSTLTCIIVHPGRREVTAFNLGDSAAWMVPRDGSAATLLAEVPAFACGPVLRATRIVQHY</sequence>
<dbReference type="Proteomes" id="UP000013827">
    <property type="component" value="Unassembled WGS sequence"/>
</dbReference>
<dbReference type="eggNOG" id="ENOG502S8NH">
    <property type="taxonomic scope" value="Eukaryota"/>
</dbReference>
<feature type="compositionally biased region" description="Gly residues" evidence="1">
    <location>
        <begin position="500"/>
        <end position="512"/>
    </location>
</feature>
<dbReference type="PANTHER" id="PTHR22925">
    <property type="entry name" value="GLYCOSYL HYDROLASE 43 FAMILY MEMBER"/>
    <property type="match status" value="1"/>
</dbReference>
<dbReference type="InterPro" id="IPR001932">
    <property type="entry name" value="PPM-type_phosphatase-like_dom"/>
</dbReference>
<dbReference type="SUPFAM" id="SSF75005">
    <property type="entry name" value="Arabinanase/levansucrase/invertase"/>
    <property type="match status" value="1"/>
</dbReference>
<dbReference type="EnsemblProtists" id="EOD33262">
    <property type="protein sequence ID" value="EOD33262"/>
    <property type="gene ID" value="EMIHUDRAFT_98955"/>
</dbReference>
<dbReference type="HOGENOM" id="CLU_311570_0_0_1"/>
<name>A0A0D3KBX7_EMIH1</name>
<protein>
    <recommendedName>
        <fullName evidence="3">PPM-type phosphatase domain-containing protein</fullName>
    </recommendedName>
</protein>
<evidence type="ECO:0000256" key="2">
    <source>
        <dbReference type="SAM" id="SignalP"/>
    </source>
</evidence>
<dbReference type="PANTHER" id="PTHR22925:SF3">
    <property type="entry name" value="GLYCOSYL HYDROLASE FAMILY PROTEIN 43"/>
    <property type="match status" value="1"/>
</dbReference>
<feature type="signal peptide" evidence="2">
    <location>
        <begin position="1"/>
        <end position="30"/>
    </location>
</feature>
<dbReference type="CDD" id="cd08985">
    <property type="entry name" value="GH43_CtGH43-like"/>
    <property type="match status" value="1"/>
</dbReference>
<feature type="region of interest" description="Disordered" evidence="1">
    <location>
        <begin position="500"/>
        <end position="568"/>
    </location>
</feature>
<reference evidence="5" key="1">
    <citation type="journal article" date="2013" name="Nature">
        <title>Pan genome of the phytoplankton Emiliania underpins its global distribution.</title>
        <authorList>
            <person name="Read B.A."/>
            <person name="Kegel J."/>
            <person name="Klute M.J."/>
            <person name="Kuo A."/>
            <person name="Lefebvre S.C."/>
            <person name="Maumus F."/>
            <person name="Mayer C."/>
            <person name="Miller J."/>
            <person name="Monier A."/>
            <person name="Salamov A."/>
            <person name="Young J."/>
            <person name="Aguilar M."/>
            <person name="Claverie J.M."/>
            <person name="Frickenhaus S."/>
            <person name="Gonzalez K."/>
            <person name="Herman E.K."/>
            <person name="Lin Y.C."/>
            <person name="Napier J."/>
            <person name="Ogata H."/>
            <person name="Sarno A.F."/>
            <person name="Shmutz J."/>
            <person name="Schroeder D."/>
            <person name="de Vargas C."/>
            <person name="Verret F."/>
            <person name="von Dassow P."/>
            <person name="Valentin K."/>
            <person name="Van de Peer Y."/>
            <person name="Wheeler G."/>
            <person name="Dacks J.B."/>
            <person name="Delwiche C.F."/>
            <person name="Dyhrman S.T."/>
            <person name="Glockner G."/>
            <person name="John U."/>
            <person name="Richards T."/>
            <person name="Worden A.Z."/>
            <person name="Zhang X."/>
            <person name="Grigoriev I.V."/>
            <person name="Allen A.E."/>
            <person name="Bidle K."/>
            <person name="Borodovsky M."/>
            <person name="Bowler C."/>
            <person name="Brownlee C."/>
            <person name="Cock J.M."/>
            <person name="Elias M."/>
            <person name="Gladyshev V.N."/>
            <person name="Groth M."/>
            <person name="Guda C."/>
            <person name="Hadaegh A."/>
            <person name="Iglesias-Rodriguez M.D."/>
            <person name="Jenkins J."/>
            <person name="Jones B.M."/>
            <person name="Lawson T."/>
            <person name="Leese F."/>
            <person name="Lindquist E."/>
            <person name="Lobanov A."/>
            <person name="Lomsadze A."/>
            <person name="Malik S.B."/>
            <person name="Marsh M.E."/>
            <person name="Mackinder L."/>
            <person name="Mock T."/>
            <person name="Mueller-Roeber B."/>
            <person name="Pagarete A."/>
            <person name="Parker M."/>
            <person name="Probert I."/>
            <person name="Quesneville H."/>
            <person name="Raines C."/>
            <person name="Rensing S.A."/>
            <person name="Riano-Pachon D.M."/>
            <person name="Richier S."/>
            <person name="Rokitta S."/>
            <person name="Shiraiwa Y."/>
            <person name="Soanes D.M."/>
            <person name="van der Giezen M."/>
            <person name="Wahlund T.M."/>
            <person name="Williams B."/>
            <person name="Wilson W."/>
            <person name="Wolfe G."/>
            <person name="Wurch L.L."/>
        </authorList>
    </citation>
    <scope>NUCLEOTIDE SEQUENCE</scope>
</reference>
<dbReference type="PaxDb" id="2903-EOD33262"/>
<dbReference type="GeneID" id="17278533"/>
<dbReference type="KEGG" id="ehx:EMIHUDRAFT_98955"/>
<feature type="chain" id="PRO_5044234125" description="PPM-type phosphatase domain-containing protein" evidence="2">
    <location>
        <begin position="31"/>
        <end position="943"/>
    </location>
</feature>
<reference evidence="4" key="2">
    <citation type="submission" date="2024-10" db="UniProtKB">
        <authorList>
            <consortium name="EnsemblProtists"/>
        </authorList>
    </citation>
    <scope>IDENTIFICATION</scope>
</reference>
<dbReference type="SUPFAM" id="SSF81606">
    <property type="entry name" value="PP2C-like"/>
    <property type="match status" value="1"/>
</dbReference>
<proteinExistence type="predicted"/>